<gene>
    <name evidence="1" type="ORF">BDV98DRAFT_577753</name>
</gene>
<accession>A0A5C3Q5G4</accession>
<proteinExistence type="predicted"/>
<reference evidence="1 2" key="1">
    <citation type="journal article" date="2019" name="Nat. Ecol. Evol.">
        <title>Megaphylogeny resolves global patterns of mushroom evolution.</title>
        <authorList>
            <person name="Varga T."/>
            <person name="Krizsan K."/>
            <person name="Foldi C."/>
            <person name="Dima B."/>
            <person name="Sanchez-Garcia M."/>
            <person name="Sanchez-Ramirez S."/>
            <person name="Szollosi G.J."/>
            <person name="Szarkandi J.G."/>
            <person name="Papp V."/>
            <person name="Albert L."/>
            <person name="Andreopoulos W."/>
            <person name="Angelini C."/>
            <person name="Antonin V."/>
            <person name="Barry K.W."/>
            <person name="Bougher N.L."/>
            <person name="Buchanan P."/>
            <person name="Buyck B."/>
            <person name="Bense V."/>
            <person name="Catcheside P."/>
            <person name="Chovatia M."/>
            <person name="Cooper J."/>
            <person name="Damon W."/>
            <person name="Desjardin D."/>
            <person name="Finy P."/>
            <person name="Geml J."/>
            <person name="Haridas S."/>
            <person name="Hughes K."/>
            <person name="Justo A."/>
            <person name="Karasinski D."/>
            <person name="Kautmanova I."/>
            <person name="Kiss B."/>
            <person name="Kocsube S."/>
            <person name="Kotiranta H."/>
            <person name="LaButti K.M."/>
            <person name="Lechner B.E."/>
            <person name="Liimatainen K."/>
            <person name="Lipzen A."/>
            <person name="Lukacs Z."/>
            <person name="Mihaltcheva S."/>
            <person name="Morgado L.N."/>
            <person name="Niskanen T."/>
            <person name="Noordeloos M.E."/>
            <person name="Ohm R.A."/>
            <person name="Ortiz-Santana B."/>
            <person name="Ovrebo C."/>
            <person name="Racz N."/>
            <person name="Riley R."/>
            <person name="Savchenko A."/>
            <person name="Shiryaev A."/>
            <person name="Soop K."/>
            <person name="Spirin V."/>
            <person name="Szebenyi C."/>
            <person name="Tomsovsky M."/>
            <person name="Tulloss R.E."/>
            <person name="Uehling J."/>
            <person name="Grigoriev I.V."/>
            <person name="Vagvolgyi C."/>
            <person name="Papp T."/>
            <person name="Martin F.M."/>
            <person name="Miettinen O."/>
            <person name="Hibbett D.S."/>
            <person name="Nagy L.G."/>
        </authorList>
    </citation>
    <scope>NUCLEOTIDE SEQUENCE [LARGE SCALE GENOMIC DNA]</scope>
    <source>
        <strain evidence="1 2">CBS 309.79</strain>
    </source>
</reference>
<sequence>MSLLLLLVRRMVAALAFPRVFLPFFTSLGLACSRRVLLNLVPSKRFHRIRDIVDAMDEACVRIYEDR</sequence>
<evidence type="ECO:0000313" key="2">
    <source>
        <dbReference type="Proteomes" id="UP000305067"/>
    </source>
</evidence>
<name>A0A5C3Q5G4_9AGAR</name>
<organism evidence="1 2">
    <name type="scientific">Pterulicium gracile</name>
    <dbReference type="NCBI Taxonomy" id="1884261"/>
    <lineage>
        <taxon>Eukaryota</taxon>
        <taxon>Fungi</taxon>
        <taxon>Dikarya</taxon>
        <taxon>Basidiomycota</taxon>
        <taxon>Agaricomycotina</taxon>
        <taxon>Agaricomycetes</taxon>
        <taxon>Agaricomycetidae</taxon>
        <taxon>Agaricales</taxon>
        <taxon>Pleurotineae</taxon>
        <taxon>Pterulaceae</taxon>
        <taxon>Pterulicium</taxon>
    </lineage>
</organism>
<dbReference type="EMBL" id="ML178885">
    <property type="protein sequence ID" value="TFK95448.1"/>
    <property type="molecule type" value="Genomic_DNA"/>
</dbReference>
<evidence type="ECO:0000313" key="1">
    <source>
        <dbReference type="EMBL" id="TFK95448.1"/>
    </source>
</evidence>
<protein>
    <submittedName>
        <fullName evidence="1">Uncharacterized protein</fullName>
    </submittedName>
</protein>
<dbReference type="AlphaFoldDB" id="A0A5C3Q5G4"/>
<dbReference type="OrthoDB" id="1470350at2759"/>
<dbReference type="Proteomes" id="UP000305067">
    <property type="component" value="Unassembled WGS sequence"/>
</dbReference>
<keyword evidence="2" id="KW-1185">Reference proteome</keyword>